<gene>
    <name evidence="1" type="ORF">JQV55_16450</name>
</gene>
<proteinExistence type="predicted"/>
<dbReference type="EMBL" id="JAFBRM010000004">
    <property type="protein sequence ID" value="MBM1715161.1"/>
    <property type="molecule type" value="Genomic_DNA"/>
</dbReference>
<keyword evidence="2" id="KW-1185">Reference proteome</keyword>
<dbReference type="AlphaFoldDB" id="A0AAE2W0D6"/>
<dbReference type="Proteomes" id="UP000732193">
    <property type="component" value="Unassembled WGS sequence"/>
</dbReference>
<protein>
    <submittedName>
        <fullName evidence="1">Uncharacterized protein</fullName>
    </submittedName>
</protein>
<sequence length="175" mass="19557">MAKIKVPFKYDTGGNGWDVVKKNAPKGSSNSAVAIPTAHKLSQTKSMLAGAGKKITFSHTIPCGEYVDITLNFQAIRRFSNDDSNPKVGKFFWFESIKVWATKVDPYIGYTINAKAHQSGFFHQWKGDIYAPAAYIQIKWEAAHVVKKTFKPSRVYDFKIFSASATGKCTFSPKY</sequence>
<evidence type="ECO:0000313" key="1">
    <source>
        <dbReference type="EMBL" id="MBM1715161.1"/>
    </source>
</evidence>
<evidence type="ECO:0000313" key="2">
    <source>
        <dbReference type="Proteomes" id="UP000732193"/>
    </source>
</evidence>
<reference evidence="1 2" key="1">
    <citation type="submission" date="2021-01" db="EMBL/GenBank/DDBJ databases">
        <title>Diatom-associated Roseobacters Show Island Model of Population Structure.</title>
        <authorList>
            <person name="Qu L."/>
            <person name="Feng X."/>
            <person name="Chen Y."/>
            <person name="Li L."/>
            <person name="Wang X."/>
            <person name="Hu Z."/>
            <person name="Wang H."/>
            <person name="Luo H."/>
        </authorList>
    </citation>
    <scope>NUCLEOTIDE SEQUENCE [LARGE SCALE GENOMIC DNA]</scope>
    <source>
        <strain evidence="1 2">TR60-84</strain>
    </source>
</reference>
<organism evidence="1 2">
    <name type="scientific">Sulfitobacter geojensis</name>
    <dbReference type="NCBI Taxonomy" id="1342299"/>
    <lineage>
        <taxon>Bacteria</taxon>
        <taxon>Pseudomonadati</taxon>
        <taxon>Pseudomonadota</taxon>
        <taxon>Alphaproteobacteria</taxon>
        <taxon>Rhodobacterales</taxon>
        <taxon>Roseobacteraceae</taxon>
        <taxon>Sulfitobacter</taxon>
    </lineage>
</organism>
<dbReference type="RefSeq" id="WP_203243030.1">
    <property type="nucleotide sequence ID" value="NZ_JAFBRH010000004.1"/>
</dbReference>
<name>A0AAE2W0D6_9RHOB</name>
<accession>A0AAE2W0D6</accession>
<comment type="caution">
    <text evidence="1">The sequence shown here is derived from an EMBL/GenBank/DDBJ whole genome shotgun (WGS) entry which is preliminary data.</text>
</comment>